<evidence type="ECO:0000256" key="1">
    <source>
        <dbReference type="ARBA" id="ARBA00004496"/>
    </source>
</evidence>
<evidence type="ECO:0000256" key="3">
    <source>
        <dbReference type="ARBA" id="ARBA00022490"/>
    </source>
</evidence>
<protein>
    <recommendedName>
        <fullName evidence="10">Ribosomal RNA small subunit methyltransferase E</fullName>
        <ecNumber evidence="10">2.1.1.193</ecNumber>
    </recommendedName>
</protein>
<dbReference type="NCBIfam" id="TIGR00046">
    <property type="entry name" value="RsmE family RNA methyltransferase"/>
    <property type="match status" value="1"/>
</dbReference>
<keyword evidence="7 10" id="KW-0949">S-adenosyl-L-methionine</keyword>
<dbReference type="InterPro" id="IPR015947">
    <property type="entry name" value="PUA-like_sf"/>
</dbReference>
<dbReference type="GO" id="GO:0005737">
    <property type="term" value="C:cytoplasm"/>
    <property type="evidence" value="ECO:0007669"/>
    <property type="project" value="UniProtKB-SubCell"/>
</dbReference>
<evidence type="ECO:0000256" key="4">
    <source>
        <dbReference type="ARBA" id="ARBA00022552"/>
    </source>
</evidence>
<evidence type="ECO:0000256" key="2">
    <source>
        <dbReference type="ARBA" id="ARBA00005528"/>
    </source>
</evidence>
<reference evidence="13 14" key="1">
    <citation type="submission" date="2019-09" db="EMBL/GenBank/DDBJ databases">
        <authorList>
            <person name="Cremers G."/>
        </authorList>
    </citation>
    <scope>NUCLEOTIDE SEQUENCE [LARGE SCALE GENOMIC DNA]</scope>
    <source>
        <strain evidence="13">4A</strain>
    </source>
</reference>
<feature type="domain" description="Ribosomal RNA small subunit methyltransferase E PUA-like" evidence="12">
    <location>
        <begin position="17"/>
        <end position="58"/>
    </location>
</feature>
<proteinExistence type="inferred from homology"/>
<dbReference type="Pfam" id="PF20260">
    <property type="entry name" value="PUA_4"/>
    <property type="match status" value="1"/>
</dbReference>
<dbReference type="InterPro" id="IPR029026">
    <property type="entry name" value="tRNA_m1G_MTases_N"/>
</dbReference>
<gene>
    <name evidence="13" type="primary">rsmE</name>
    <name evidence="13" type="ORF">MAMT_00201</name>
</gene>
<keyword evidence="5 10" id="KW-0489">Methyltransferase</keyword>
<evidence type="ECO:0000313" key="14">
    <source>
        <dbReference type="Proteomes" id="UP000334923"/>
    </source>
</evidence>
<dbReference type="EMBL" id="CABFVA020000007">
    <property type="protein sequence ID" value="VVM04630.1"/>
    <property type="molecule type" value="Genomic_DNA"/>
</dbReference>
<comment type="subcellular location">
    <subcellularLocation>
        <location evidence="1 10">Cytoplasm</location>
    </subcellularLocation>
</comment>
<dbReference type="SUPFAM" id="SSF88697">
    <property type="entry name" value="PUA domain-like"/>
    <property type="match status" value="1"/>
</dbReference>
<dbReference type="SUPFAM" id="SSF75217">
    <property type="entry name" value="alpha/beta knot"/>
    <property type="match status" value="1"/>
</dbReference>
<dbReference type="Pfam" id="PF04452">
    <property type="entry name" value="Methyltrans_RNA"/>
    <property type="match status" value="1"/>
</dbReference>
<dbReference type="InterPro" id="IPR046887">
    <property type="entry name" value="RsmE_PUA-like"/>
</dbReference>
<comment type="similarity">
    <text evidence="2 10">Belongs to the RNA methyltransferase RsmE family.</text>
</comment>
<keyword evidence="6 10" id="KW-0808">Transferase</keyword>
<evidence type="ECO:0000256" key="10">
    <source>
        <dbReference type="PIRNR" id="PIRNR015601"/>
    </source>
</evidence>
<keyword evidence="3 10" id="KW-0963">Cytoplasm</keyword>
<evidence type="ECO:0000256" key="8">
    <source>
        <dbReference type="ARBA" id="ARBA00025699"/>
    </source>
</evidence>
<dbReference type="InterPro" id="IPR006700">
    <property type="entry name" value="RsmE"/>
</dbReference>
<evidence type="ECO:0000259" key="12">
    <source>
        <dbReference type="Pfam" id="PF20260"/>
    </source>
</evidence>
<dbReference type="PANTHER" id="PTHR30027">
    <property type="entry name" value="RIBOSOMAL RNA SMALL SUBUNIT METHYLTRANSFERASE E"/>
    <property type="match status" value="1"/>
</dbReference>
<dbReference type="InterPro" id="IPR046886">
    <property type="entry name" value="RsmE_MTase_dom"/>
</dbReference>
<comment type="catalytic activity">
    <reaction evidence="9 10">
        <text>uridine(1498) in 16S rRNA + S-adenosyl-L-methionine = N(3)-methyluridine(1498) in 16S rRNA + S-adenosyl-L-homocysteine + H(+)</text>
        <dbReference type="Rhea" id="RHEA:42920"/>
        <dbReference type="Rhea" id="RHEA-COMP:10283"/>
        <dbReference type="Rhea" id="RHEA-COMP:10284"/>
        <dbReference type="ChEBI" id="CHEBI:15378"/>
        <dbReference type="ChEBI" id="CHEBI:57856"/>
        <dbReference type="ChEBI" id="CHEBI:59789"/>
        <dbReference type="ChEBI" id="CHEBI:65315"/>
        <dbReference type="ChEBI" id="CHEBI:74502"/>
        <dbReference type="EC" id="2.1.1.193"/>
    </reaction>
</comment>
<dbReference type="AlphaFoldDB" id="A0A5E6M6R4"/>
<dbReference type="GO" id="GO:0070042">
    <property type="term" value="F:rRNA (uridine-N3-)-methyltransferase activity"/>
    <property type="evidence" value="ECO:0007669"/>
    <property type="project" value="TreeGrafter"/>
</dbReference>
<evidence type="ECO:0000259" key="11">
    <source>
        <dbReference type="Pfam" id="PF04452"/>
    </source>
</evidence>
<dbReference type="PIRSF" id="PIRSF015601">
    <property type="entry name" value="MTase_slr0722"/>
    <property type="match status" value="1"/>
</dbReference>
<dbReference type="Proteomes" id="UP000334923">
    <property type="component" value="Unassembled WGS sequence"/>
</dbReference>
<evidence type="ECO:0000256" key="7">
    <source>
        <dbReference type="ARBA" id="ARBA00022691"/>
    </source>
</evidence>
<dbReference type="CDD" id="cd18084">
    <property type="entry name" value="RsmE-like"/>
    <property type="match status" value="1"/>
</dbReference>
<dbReference type="EC" id="2.1.1.193" evidence="10"/>
<sequence>MERYYLPRPEENLLGPQESDHALRVMRRRVGDRILLFDGAGTEWVAEVRGRSGRRLFFRKIAERKVPPPPGKIGIAQALLKAKAMDLFFQKATELGVTEIFPLLCTRSVERREGMERKHARWIEIAIAAAKQSRRAWLPTIHSPIELGLLGRETSSYPLRLFGSLQEGAPSLRVLLAARRTEAQRGVLSLIGPEGDLTPAEQAVLEEEGFLPASLGPTVLRSETAALFSAAVFLYELAGGGVEENGKGRWQETF</sequence>
<dbReference type="RefSeq" id="WP_178086834.1">
    <property type="nucleotide sequence ID" value="NZ_CABFVA020000007.1"/>
</dbReference>
<feature type="domain" description="Ribosomal RNA small subunit methyltransferase E methyltransferase" evidence="11">
    <location>
        <begin position="70"/>
        <end position="232"/>
    </location>
</feature>
<comment type="function">
    <text evidence="8 10">Specifically methylates the N3 position of the uracil ring of uridine 1498 (m3U1498) in 16S rRNA. Acts on the fully assembled 30S ribosomal subunit.</text>
</comment>
<evidence type="ECO:0000256" key="6">
    <source>
        <dbReference type="ARBA" id="ARBA00022679"/>
    </source>
</evidence>
<keyword evidence="4 10" id="KW-0698">rRNA processing</keyword>
<name>A0A5E6M6R4_9BACT</name>
<dbReference type="GO" id="GO:0070475">
    <property type="term" value="P:rRNA base methylation"/>
    <property type="evidence" value="ECO:0007669"/>
    <property type="project" value="TreeGrafter"/>
</dbReference>
<dbReference type="Gene3D" id="3.40.1280.10">
    <property type="match status" value="1"/>
</dbReference>
<accession>A0A5E6M6R4</accession>
<evidence type="ECO:0000313" key="13">
    <source>
        <dbReference type="EMBL" id="VVM04630.1"/>
    </source>
</evidence>
<evidence type="ECO:0000256" key="5">
    <source>
        <dbReference type="ARBA" id="ARBA00022603"/>
    </source>
</evidence>
<dbReference type="InterPro" id="IPR029028">
    <property type="entry name" value="Alpha/beta_knot_MTases"/>
</dbReference>
<dbReference type="PANTHER" id="PTHR30027:SF3">
    <property type="entry name" value="16S RRNA (URACIL(1498)-N(3))-METHYLTRANSFERASE"/>
    <property type="match status" value="1"/>
</dbReference>
<evidence type="ECO:0000256" key="9">
    <source>
        <dbReference type="ARBA" id="ARBA00047944"/>
    </source>
</evidence>
<organism evidence="13 14">
    <name type="scientific">Methylacidimicrobium tartarophylax</name>
    <dbReference type="NCBI Taxonomy" id="1041768"/>
    <lineage>
        <taxon>Bacteria</taxon>
        <taxon>Pseudomonadati</taxon>
        <taxon>Verrucomicrobiota</taxon>
        <taxon>Methylacidimicrobium</taxon>
    </lineage>
</organism>
<keyword evidence="14" id="KW-1185">Reference proteome</keyword>